<dbReference type="SMART" id="SM00444">
    <property type="entry name" value="GYF"/>
    <property type="match status" value="1"/>
</dbReference>
<feature type="region of interest" description="Disordered" evidence="1">
    <location>
        <begin position="283"/>
        <end position="336"/>
    </location>
</feature>
<dbReference type="SUPFAM" id="SSF55277">
    <property type="entry name" value="GYF domain"/>
    <property type="match status" value="1"/>
</dbReference>
<dbReference type="GO" id="GO:0005829">
    <property type="term" value="C:cytosol"/>
    <property type="evidence" value="ECO:0007669"/>
    <property type="project" value="TreeGrafter"/>
</dbReference>
<feature type="region of interest" description="Disordered" evidence="1">
    <location>
        <begin position="1385"/>
        <end position="1411"/>
    </location>
</feature>
<dbReference type="Gene3D" id="3.30.1490.40">
    <property type="match status" value="1"/>
</dbReference>
<evidence type="ECO:0000256" key="1">
    <source>
        <dbReference type="SAM" id="MobiDB-lite"/>
    </source>
</evidence>
<feature type="compositionally biased region" description="Polar residues" evidence="1">
    <location>
        <begin position="933"/>
        <end position="953"/>
    </location>
</feature>
<feature type="compositionally biased region" description="Polar residues" evidence="1">
    <location>
        <begin position="1390"/>
        <end position="1399"/>
    </location>
</feature>
<dbReference type="EMBL" id="CALTRL010003789">
    <property type="protein sequence ID" value="CAH7681983.1"/>
    <property type="molecule type" value="Genomic_DNA"/>
</dbReference>
<feature type="compositionally biased region" description="Low complexity" evidence="1">
    <location>
        <begin position="813"/>
        <end position="828"/>
    </location>
</feature>
<feature type="compositionally biased region" description="Polar residues" evidence="1">
    <location>
        <begin position="1276"/>
        <end position="1307"/>
    </location>
</feature>
<feature type="compositionally biased region" description="Polar residues" evidence="1">
    <location>
        <begin position="978"/>
        <end position="991"/>
    </location>
</feature>
<accession>A0AAV0B6L1</accession>
<comment type="caution">
    <text evidence="3">The sequence shown here is derived from an EMBL/GenBank/DDBJ whole genome shotgun (WGS) entry which is preliminary data.</text>
</comment>
<evidence type="ECO:0000313" key="3">
    <source>
        <dbReference type="EMBL" id="CAH7681983.1"/>
    </source>
</evidence>
<dbReference type="InterPro" id="IPR051640">
    <property type="entry name" value="GRB10-interact_GYF"/>
</dbReference>
<dbReference type="PROSITE" id="PS50829">
    <property type="entry name" value="GYF"/>
    <property type="match status" value="1"/>
</dbReference>
<organism evidence="3 4">
    <name type="scientific">Phakopsora pachyrhizi</name>
    <name type="common">Asian soybean rust disease fungus</name>
    <dbReference type="NCBI Taxonomy" id="170000"/>
    <lineage>
        <taxon>Eukaryota</taxon>
        <taxon>Fungi</taxon>
        <taxon>Dikarya</taxon>
        <taxon>Basidiomycota</taxon>
        <taxon>Pucciniomycotina</taxon>
        <taxon>Pucciniomycetes</taxon>
        <taxon>Pucciniales</taxon>
        <taxon>Phakopsoraceae</taxon>
        <taxon>Phakopsora</taxon>
    </lineage>
</organism>
<keyword evidence="4" id="KW-1185">Reference proteome</keyword>
<feature type="region of interest" description="Disordered" evidence="1">
    <location>
        <begin position="922"/>
        <end position="1013"/>
    </location>
</feature>
<gene>
    <name evidence="3" type="ORF">PPACK8108_LOCUS14668</name>
</gene>
<feature type="compositionally biased region" description="Polar residues" evidence="1">
    <location>
        <begin position="829"/>
        <end position="838"/>
    </location>
</feature>
<name>A0AAV0B6L1_PHAPC</name>
<sequence length="1438" mass="151941">MSSNHEINFGPVFMRGRKPAPGGNNRPTTTASIITNGTTNNGSHQSLSQISPFTNSQNGAVTTPAIKPMIPSLGSFSAAVSNPSNSMSKSFSAVVSPGREDHQPNGWENSLSNTTAATTAPTTSTMTIDPTSSSLSPVEPNPSNNSNGSTAGIGLEYSKETLLNIYSDELRFRLPPDLEILDPAVSKDSVGPPLALMEMTESEKELFAGPFNSERRSVPNKLQHQQIAHESPQTTPISPDGANPIATAAKLPVGGAVKLTKPSSVDRFTSLGIQGGVLSGVASTGARRRADGENETLESPRRTNSTEDPPNHTISWNNNTRDRRLRDSGPPSEGMWKRGLSLEEKAAQQAGENATTNNQPKYSVADKMREKALANSETAYRDDSQASGPDIRNQPGRKLSGSSAREPDQATENLHSSSSPPIEKQQVIHQVTPALEDGASNQREARELGINFSSENSSQLPVNVPLETSAHQSSGIQSAPEDVAWQYRDPSGTVQGPFTAFQMQEWYKASFFRDDLLVKRLTDHAFETLETMILRVGDRDRPFSARPPPTLPPNLPLPAIHMQHHQSSNPGQPSSSVQLNSLLVQIGSLSAETEGLKASDGMLPNRSSLATSNHLPVSTGPDPWINNLANSASPLNRSHPLSGVSPVVSGAPWGSAVSPYAPSSGHPTTEFGTAAVATSGLFPNPYAQADQLRYLQHIQQHPALSMPSASGYPFPISLPHQPNFGQIPAMHHMSNASSLDPLLISHLQPQLNIPMAPYNINPTTNLSPTPEKNDLNSESDLLIHLAPNSTQNFQPPADPWLAQSEMPNGLKLSSVQSSSTQSGTIQSQMGANDSSASRLQDHKGSHDPSGSLDPIGTRSSGKSTPITAARDLAPTAVANVEPVPVSQLPYPSLTAGNSQESVSKSDVLPFVKAEALIPAQSIPEPQLIPKPQDSPTVDNLSKTDSSPTATRAETLTVKVPKKPFPPAPIDRSPVAISPDQTRASNNNSKLNAPQAASPVALAHPPTSKQTTKVVVMSRAQQDELDRRTASIQKTQLQLKEAQAVERAAREASEAAAAAALASFSNPAPWSKEEKVSGANLSLTEIQALETKQAEKRRLAEKQAAANRAMTEQATVTNKAPKEALSPLSNWVTAATLPSKPNLSGTVWGSKETEGNTIIGTHKHSMKQIQEDETKKKKLAVQQQAKAASVASRANGSGGYASTVAASVPKPVVGGPWSVVGPKSKVVAPPTLSGRGLATSSISVVPGLPSTAHRVGGGGASSSLNSAPMAGNPVTIGGNSVNKPQSKGHSVNLGSSSNNPTGNSQAPNSEGPIPASPEFMKWLREALRGMNNVEDFVKMLLDFPINPDESVLEIVSDSVYAGSATLDGRRFAKEFNMKRQADVCGRLGANPSGSGKNQQLTGGTKKGSGGTMADVVKHVSQPKNDGWGFAVVGAKKKKK</sequence>
<dbReference type="CDD" id="cd00072">
    <property type="entry name" value="GYF"/>
    <property type="match status" value="1"/>
</dbReference>
<proteinExistence type="predicted"/>
<feature type="compositionally biased region" description="Low complexity" evidence="1">
    <location>
        <begin position="28"/>
        <end position="43"/>
    </location>
</feature>
<feature type="region of interest" description="Disordered" evidence="1">
    <location>
        <begin position="86"/>
        <end position="152"/>
    </location>
</feature>
<feature type="region of interest" description="Disordered" evidence="1">
    <location>
        <begin position="1252"/>
        <end position="1315"/>
    </location>
</feature>
<feature type="region of interest" description="Disordered" evidence="1">
    <location>
        <begin position="374"/>
        <end position="424"/>
    </location>
</feature>
<feature type="compositionally biased region" description="Polar residues" evidence="1">
    <location>
        <begin position="306"/>
        <end position="319"/>
    </location>
</feature>
<evidence type="ECO:0000259" key="2">
    <source>
        <dbReference type="PROSITE" id="PS50829"/>
    </source>
</evidence>
<dbReference type="Pfam" id="PF02213">
    <property type="entry name" value="GYF"/>
    <property type="match status" value="1"/>
</dbReference>
<feature type="compositionally biased region" description="Basic and acidic residues" evidence="1">
    <location>
        <begin position="288"/>
        <end position="305"/>
    </location>
</feature>
<reference evidence="3" key="1">
    <citation type="submission" date="2022-06" db="EMBL/GenBank/DDBJ databases">
        <authorList>
            <consortium name="SYNGENTA / RWTH Aachen University"/>
        </authorList>
    </citation>
    <scope>NUCLEOTIDE SEQUENCE</scope>
</reference>
<dbReference type="PANTHER" id="PTHR14445">
    <property type="entry name" value="GRB10 INTERACTING GYF PROTEIN"/>
    <property type="match status" value="1"/>
</dbReference>
<dbReference type="InterPro" id="IPR035445">
    <property type="entry name" value="GYF-like_dom_sf"/>
</dbReference>
<feature type="region of interest" description="Disordered" evidence="1">
    <location>
        <begin position="1"/>
        <end position="47"/>
    </location>
</feature>
<evidence type="ECO:0000313" key="4">
    <source>
        <dbReference type="Proteomes" id="UP001153365"/>
    </source>
</evidence>
<feature type="compositionally biased region" description="Polar residues" evidence="1">
    <location>
        <begin position="410"/>
        <end position="420"/>
    </location>
</feature>
<feature type="region of interest" description="Disordered" evidence="1">
    <location>
        <begin position="812"/>
        <end position="865"/>
    </location>
</feature>
<feature type="domain" description="GYF" evidence="2">
    <location>
        <begin position="482"/>
        <end position="530"/>
    </location>
</feature>
<dbReference type="InterPro" id="IPR003169">
    <property type="entry name" value="GYF"/>
</dbReference>
<dbReference type="Proteomes" id="UP001153365">
    <property type="component" value="Unassembled WGS sequence"/>
</dbReference>
<feature type="compositionally biased region" description="Low complexity" evidence="1">
    <location>
        <begin position="110"/>
        <end position="149"/>
    </location>
</feature>
<protein>
    <recommendedName>
        <fullName evidence="2">GYF domain-containing protein</fullName>
    </recommendedName>
</protein>
<dbReference type="PANTHER" id="PTHR14445:SF36">
    <property type="entry name" value="FI03272P-RELATED"/>
    <property type="match status" value="1"/>
</dbReference>